<keyword evidence="3" id="KW-0804">Transcription</keyword>
<keyword evidence="2" id="KW-0238">DNA-binding</keyword>
<keyword evidence="1" id="KW-0805">Transcription regulation</keyword>
<dbReference type="GO" id="GO:0043565">
    <property type="term" value="F:sequence-specific DNA binding"/>
    <property type="evidence" value="ECO:0007669"/>
    <property type="project" value="InterPro"/>
</dbReference>
<dbReference type="InterPro" id="IPR037923">
    <property type="entry name" value="HTH-like"/>
</dbReference>
<gene>
    <name evidence="5" type="ORF">IAB37_03445</name>
</gene>
<dbReference type="PRINTS" id="PR00032">
    <property type="entry name" value="HTHARAC"/>
</dbReference>
<evidence type="ECO:0000313" key="5">
    <source>
        <dbReference type="EMBL" id="HIR60610.1"/>
    </source>
</evidence>
<feature type="domain" description="HTH araC/xylS-type" evidence="4">
    <location>
        <begin position="130"/>
        <end position="228"/>
    </location>
</feature>
<dbReference type="Pfam" id="PF02311">
    <property type="entry name" value="AraC_binding"/>
    <property type="match status" value="1"/>
</dbReference>
<proteinExistence type="predicted"/>
<evidence type="ECO:0000259" key="4">
    <source>
        <dbReference type="PROSITE" id="PS01124"/>
    </source>
</evidence>
<dbReference type="InterPro" id="IPR009057">
    <property type="entry name" value="Homeodomain-like_sf"/>
</dbReference>
<dbReference type="EMBL" id="DVHA01000111">
    <property type="protein sequence ID" value="HIR60610.1"/>
    <property type="molecule type" value="Genomic_DNA"/>
</dbReference>
<dbReference type="Proteomes" id="UP000824241">
    <property type="component" value="Unassembled WGS sequence"/>
</dbReference>
<evidence type="ECO:0000256" key="1">
    <source>
        <dbReference type="ARBA" id="ARBA00023015"/>
    </source>
</evidence>
<organism evidence="5 6">
    <name type="scientific">Candidatus Faecivivens stercoravium</name>
    <dbReference type="NCBI Taxonomy" id="2840803"/>
    <lineage>
        <taxon>Bacteria</taxon>
        <taxon>Bacillati</taxon>
        <taxon>Bacillota</taxon>
        <taxon>Clostridia</taxon>
        <taxon>Eubacteriales</taxon>
        <taxon>Oscillospiraceae</taxon>
        <taxon>Oscillospiraceae incertae sedis</taxon>
        <taxon>Candidatus Faecivivens</taxon>
    </lineage>
</organism>
<name>A0A9D1J4N9_9FIRM</name>
<dbReference type="Gene3D" id="1.10.10.60">
    <property type="entry name" value="Homeodomain-like"/>
    <property type="match status" value="2"/>
</dbReference>
<dbReference type="InterPro" id="IPR003313">
    <property type="entry name" value="AraC-bd"/>
</dbReference>
<accession>A0A9D1J4N9</accession>
<evidence type="ECO:0000256" key="3">
    <source>
        <dbReference type="ARBA" id="ARBA00023163"/>
    </source>
</evidence>
<comment type="caution">
    <text evidence="5">The sequence shown here is derived from an EMBL/GenBank/DDBJ whole genome shotgun (WGS) entry which is preliminary data.</text>
</comment>
<dbReference type="InterPro" id="IPR020449">
    <property type="entry name" value="Tscrpt_reg_AraC-type_HTH"/>
</dbReference>
<dbReference type="InterPro" id="IPR018060">
    <property type="entry name" value="HTH_AraC"/>
</dbReference>
<dbReference type="PANTHER" id="PTHR43280">
    <property type="entry name" value="ARAC-FAMILY TRANSCRIPTIONAL REGULATOR"/>
    <property type="match status" value="1"/>
</dbReference>
<evidence type="ECO:0000256" key="2">
    <source>
        <dbReference type="ARBA" id="ARBA00023125"/>
    </source>
</evidence>
<dbReference type="Pfam" id="PF12833">
    <property type="entry name" value="HTH_18"/>
    <property type="match status" value="1"/>
</dbReference>
<reference evidence="5" key="2">
    <citation type="journal article" date="2021" name="PeerJ">
        <title>Extensive microbial diversity within the chicken gut microbiome revealed by metagenomics and culture.</title>
        <authorList>
            <person name="Gilroy R."/>
            <person name="Ravi A."/>
            <person name="Getino M."/>
            <person name="Pursley I."/>
            <person name="Horton D.L."/>
            <person name="Alikhan N.F."/>
            <person name="Baker D."/>
            <person name="Gharbi K."/>
            <person name="Hall N."/>
            <person name="Watson M."/>
            <person name="Adriaenssens E.M."/>
            <person name="Foster-Nyarko E."/>
            <person name="Jarju S."/>
            <person name="Secka A."/>
            <person name="Antonio M."/>
            <person name="Oren A."/>
            <person name="Chaudhuri R.R."/>
            <person name="La Ragione R."/>
            <person name="Hildebrand F."/>
            <person name="Pallen M.J."/>
        </authorList>
    </citation>
    <scope>NUCLEOTIDE SEQUENCE</scope>
    <source>
        <strain evidence="5">CHK189-12415</strain>
    </source>
</reference>
<dbReference type="PROSITE" id="PS01124">
    <property type="entry name" value="HTH_ARAC_FAMILY_2"/>
    <property type="match status" value="1"/>
</dbReference>
<protein>
    <submittedName>
        <fullName evidence="5">Helix-turn-helix transcriptional regulator</fullName>
    </submittedName>
</protein>
<sequence length="239" mass="26407">MVSGNLLAAADCQEFLLGPGDILYLPPGTLFSYQAEGAELDRLLLAPPVMADAAVRPEAGRFPFFCIEADSGEAARQLDRLFEELSSLDRLIEGVVSRVRQALMLAAGGGCGLIPSRSAPMSPRRIAHLREALEAIESQIADRVTLPQLAESVGLSEKYFCRFFLKMTGQTPFAYINRLKVEYACDMLIGEKVSVGEVAGRLGFHDVNYFIKTFKKYTGLTPKRFAGRYYLCASYPLRY</sequence>
<reference evidence="5" key="1">
    <citation type="submission" date="2020-10" db="EMBL/GenBank/DDBJ databases">
        <authorList>
            <person name="Gilroy R."/>
        </authorList>
    </citation>
    <scope>NUCLEOTIDE SEQUENCE</scope>
    <source>
        <strain evidence="5">CHK189-12415</strain>
    </source>
</reference>
<evidence type="ECO:0000313" key="6">
    <source>
        <dbReference type="Proteomes" id="UP000824241"/>
    </source>
</evidence>
<dbReference type="PANTHER" id="PTHR43280:SF28">
    <property type="entry name" value="HTH-TYPE TRANSCRIPTIONAL ACTIVATOR RHAS"/>
    <property type="match status" value="1"/>
</dbReference>
<dbReference type="GO" id="GO:0003700">
    <property type="term" value="F:DNA-binding transcription factor activity"/>
    <property type="evidence" value="ECO:0007669"/>
    <property type="project" value="InterPro"/>
</dbReference>
<dbReference type="SMART" id="SM00342">
    <property type="entry name" value="HTH_ARAC"/>
    <property type="match status" value="1"/>
</dbReference>
<dbReference type="SUPFAM" id="SSF46689">
    <property type="entry name" value="Homeodomain-like"/>
    <property type="match status" value="2"/>
</dbReference>
<dbReference type="AlphaFoldDB" id="A0A9D1J4N9"/>
<dbReference type="SUPFAM" id="SSF51215">
    <property type="entry name" value="Regulatory protein AraC"/>
    <property type="match status" value="1"/>
</dbReference>